<keyword evidence="4" id="KW-0949">S-adenosyl-L-methionine</keyword>
<evidence type="ECO:0000256" key="5">
    <source>
        <dbReference type="ARBA" id="ARBA00022747"/>
    </source>
</evidence>
<comment type="similarity">
    <text evidence="1">Belongs to the N(4)/N(6)-methyltransferase family. N(4) subfamily.</text>
</comment>
<protein>
    <recommendedName>
        <fullName evidence="9">Methyltransferase</fullName>
        <ecNumber evidence="9">2.1.1.-</ecNumber>
    </recommendedName>
</protein>
<dbReference type="GO" id="GO:0032259">
    <property type="term" value="P:methylation"/>
    <property type="evidence" value="ECO:0007669"/>
    <property type="project" value="UniProtKB-KW"/>
</dbReference>
<name>A0A833MWE1_9HYPH</name>
<evidence type="ECO:0000313" key="12">
    <source>
        <dbReference type="EMBL" id="KAB7782141.1"/>
    </source>
</evidence>
<feature type="compositionally biased region" description="Basic and acidic residues" evidence="10">
    <location>
        <begin position="267"/>
        <end position="288"/>
    </location>
</feature>
<dbReference type="GO" id="GO:0009307">
    <property type="term" value="P:DNA restriction-modification system"/>
    <property type="evidence" value="ECO:0007669"/>
    <property type="project" value="UniProtKB-KW"/>
</dbReference>
<organism evidence="12 13">
    <name type="scientific">Methylorubrum populi</name>
    <dbReference type="NCBI Taxonomy" id="223967"/>
    <lineage>
        <taxon>Bacteria</taxon>
        <taxon>Pseudomonadati</taxon>
        <taxon>Pseudomonadota</taxon>
        <taxon>Alphaproteobacteria</taxon>
        <taxon>Hyphomicrobiales</taxon>
        <taxon>Methylobacteriaceae</taxon>
        <taxon>Methylorubrum</taxon>
    </lineage>
</organism>
<evidence type="ECO:0000256" key="6">
    <source>
        <dbReference type="ARBA" id="ARBA00023125"/>
    </source>
</evidence>
<evidence type="ECO:0000256" key="1">
    <source>
        <dbReference type="ARBA" id="ARBA00010203"/>
    </source>
</evidence>
<feature type="region of interest" description="Disordered" evidence="10">
    <location>
        <begin position="114"/>
        <end position="135"/>
    </location>
</feature>
<keyword evidence="5" id="KW-0680">Restriction system</keyword>
<comment type="catalytic activity">
    <reaction evidence="8">
        <text>a 2'-deoxycytidine in DNA + S-adenosyl-L-methionine = an N(4)-methyl-2'-deoxycytidine in DNA + S-adenosyl-L-homocysteine + H(+)</text>
        <dbReference type="Rhea" id="RHEA:16857"/>
        <dbReference type="Rhea" id="RHEA-COMP:11369"/>
        <dbReference type="Rhea" id="RHEA-COMP:13674"/>
        <dbReference type="ChEBI" id="CHEBI:15378"/>
        <dbReference type="ChEBI" id="CHEBI:57856"/>
        <dbReference type="ChEBI" id="CHEBI:59789"/>
        <dbReference type="ChEBI" id="CHEBI:85452"/>
        <dbReference type="ChEBI" id="CHEBI:137933"/>
        <dbReference type="EC" id="2.1.1.113"/>
    </reaction>
</comment>
<sequence>MTARILIGDVREQLRALPDAYFDSVVTSPPYWGLRDYGVAGQIGLERTLGEHLAVMVEVFREVRRVLKPRGTLWLNYGDCYAASPNGRAAADVVGDDRTFRDKPFSTVGPIFQTDESERQQSRRGRTGNLGNGGINGMGIPNGRVVAGGFLKPKDLCMIPNRLAIALQDDGWWVRSEIIWHKPNPMPESVYDRPTSAHEKVWLLTKSEDYFYNHEAIREPVSAGRHVAAAARGTDTGVGWGRLDKLDPDQPDRGRNRVKRPGPNSRENVDRVPRSRSGNKERKLREQHGGFSGRNSHQGYGIPWDGETRNARNVWSITPRAYREAHFATFPPALAERCIKAGVPAQACGLCGHALPHPKCEGLCRFTPPVAGRVLDPFGGAGTVGLVADGLGLDATLIELNPEYAAMSARRIGPAAEIIGAPAPLAVAAE</sequence>
<evidence type="ECO:0000313" key="13">
    <source>
        <dbReference type="Proteomes" id="UP000469949"/>
    </source>
</evidence>
<feature type="region of interest" description="Disordered" evidence="10">
    <location>
        <begin position="237"/>
        <end position="304"/>
    </location>
</feature>
<dbReference type="InterPro" id="IPR029063">
    <property type="entry name" value="SAM-dependent_MTases_sf"/>
</dbReference>
<gene>
    <name evidence="12" type="ORF">F8B43_4896</name>
</gene>
<dbReference type="AlphaFoldDB" id="A0A833MWE1"/>
<evidence type="ECO:0000259" key="11">
    <source>
        <dbReference type="Pfam" id="PF01555"/>
    </source>
</evidence>
<evidence type="ECO:0000256" key="7">
    <source>
        <dbReference type="ARBA" id="ARBA00047942"/>
    </source>
</evidence>
<dbReference type="InterPro" id="IPR002941">
    <property type="entry name" value="DNA_methylase_N4/N6"/>
</dbReference>
<keyword evidence="2 12" id="KW-0489">Methyltransferase</keyword>
<dbReference type="PRINTS" id="PR00508">
    <property type="entry name" value="S21N4MTFRASE"/>
</dbReference>
<comment type="catalytic activity">
    <reaction evidence="7">
        <text>a 2'-deoxyadenosine in DNA + S-adenosyl-L-methionine = an N(6)-methyl-2'-deoxyadenosine in DNA + S-adenosyl-L-homocysteine + H(+)</text>
        <dbReference type="Rhea" id="RHEA:15197"/>
        <dbReference type="Rhea" id="RHEA-COMP:12418"/>
        <dbReference type="Rhea" id="RHEA-COMP:12419"/>
        <dbReference type="ChEBI" id="CHEBI:15378"/>
        <dbReference type="ChEBI" id="CHEBI:57856"/>
        <dbReference type="ChEBI" id="CHEBI:59789"/>
        <dbReference type="ChEBI" id="CHEBI:90615"/>
        <dbReference type="ChEBI" id="CHEBI:90616"/>
        <dbReference type="EC" id="2.1.1.72"/>
    </reaction>
</comment>
<evidence type="ECO:0000256" key="2">
    <source>
        <dbReference type="ARBA" id="ARBA00022603"/>
    </source>
</evidence>
<dbReference type="GO" id="GO:0015667">
    <property type="term" value="F:site-specific DNA-methyltransferase (cytosine-N4-specific) activity"/>
    <property type="evidence" value="ECO:0007669"/>
    <property type="project" value="UniProtKB-EC"/>
</dbReference>
<dbReference type="Gene3D" id="3.40.50.150">
    <property type="entry name" value="Vaccinia Virus protein VP39"/>
    <property type="match status" value="1"/>
</dbReference>
<dbReference type="RefSeq" id="WP_152278656.1">
    <property type="nucleotide sequence ID" value="NZ_WEKV01000020.1"/>
</dbReference>
<dbReference type="PROSITE" id="PS00093">
    <property type="entry name" value="N4_MTASE"/>
    <property type="match status" value="1"/>
</dbReference>
<comment type="caution">
    <text evidence="12">The sequence shown here is derived from an EMBL/GenBank/DDBJ whole genome shotgun (WGS) entry which is preliminary data.</text>
</comment>
<dbReference type="EC" id="2.1.1.-" evidence="9"/>
<evidence type="ECO:0000256" key="10">
    <source>
        <dbReference type="SAM" id="MobiDB-lite"/>
    </source>
</evidence>
<dbReference type="GO" id="GO:0009007">
    <property type="term" value="F:site-specific DNA-methyltransferase (adenine-specific) activity"/>
    <property type="evidence" value="ECO:0007669"/>
    <property type="project" value="UniProtKB-EC"/>
</dbReference>
<dbReference type="GO" id="GO:0003677">
    <property type="term" value="F:DNA binding"/>
    <property type="evidence" value="ECO:0007669"/>
    <property type="project" value="UniProtKB-KW"/>
</dbReference>
<feature type="compositionally biased region" description="Basic and acidic residues" evidence="10">
    <location>
        <begin position="242"/>
        <end position="255"/>
    </location>
</feature>
<evidence type="ECO:0000256" key="4">
    <source>
        <dbReference type="ARBA" id="ARBA00022691"/>
    </source>
</evidence>
<keyword evidence="6" id="KW-0238">DNA-binding</keyword>
<accession>A0A833MWE1</accession>
<dbReference type="SUPFAM" id="SSF53335">
    <property type="entry name" value="S-adenosyl-L-methionine-dependent methyltransferases"/>
    <property type="match status" value="1"/>
</dbReference>
<dbReference type="InterPro" id="IPR001091">
    <property type="entry name" value="RM_Methyltransferase"/>
</dbReference>
<evidence type="ECO:0000256" key="9">
    <source>
        <dbReference type="RuleBase" id="RU362026"/>
    </source>
</evidence>
<dbReference type="InterPro" id="IPR017985">
    <property type="entry name" value="MeTrfase_CN4_CS"/>
</dbReference>
<feature type="domain" description="DNA methylase N-4/N-6" evidence="11">
    <location>
        <begin position="23"/>
        <end position="408"/>
    </location>
</feature>
<keyword evidence="3" id="KW-0808">Transferase</keyword>
<proteinExistence type="inferred from homology"/>
<dbReference type="Proteomes" id="UP000469949">
    <property type="component" value="Unassembled WGS sequence"/>
</dbReference>
<evidence type="ECO:0000256" key="3">
    <source>
        <dbReference type="ARBA" id="ARBA00022679"/>
    </source>
</evidence>
<dbReference type="Pfam" id="PF01555">
    <property type="entry name" value="N6_N4_Mtase"/>
    <property type="match status" value="1"/>
</dbReference>
<dbReference type="GO" id="GO:0008170">
    <property type="term" value="F:N-methyltransferase activity"/>
    <property type="evidence" value="ECO:0007669"/>
    <property type="project" value="InterPro"/>
</dbReference>
<dbReference type="EMBL" id="WEKV01000020">
    <property type="protein sequence ID" value="KAB7782141.1"/>
    <property type="molecule type" value="Genomic_DNA"/>
</dbReference>
<evidence type="ECO:0000256" key="8">
    <source>
        <dbReference type="ARBA" id="ARBA00049120"/>
    </source>
</evidence>
<reference evidence="12 13" key="1">
    <citation type="submission" date="2019-10" db="EMBL/GenBank/DDBJ databases">
        <title>Draft Genome Sequence of the Caffeine Degrading Methylotroph Methylorubrum populi PINKEL.</title>
        <authorList>
            <person name="Dawson S.C."/>
            <person name="Zhang X."/>
            <person name="Wright M.E."/>
            <person name="Sharma G."/>
            <person name="Langner J.T."/>
            <person name="Ditty J.L."/>
            <person name="Subuyuj G.A."/>
        </authorList>
    </citation>
    <scope>NUCLEOTIDE SEQUENCE [LARGE SCALE GENOMIC DNA]</scope>
    <source>
        <strain evidence="12 13">Pinkel</strain>
    </source>
</reference>